<dbReference type="eggNOG" id="COG3087">
    <property type="taxonomic scope" value="Bacteria"/>
</dbReference>
<dbReference type="Proteomes" id="UP000003448">
    <property type="component" value="Unassembled WGS sequence"/>
</dbReference>
<evidence type="ECO:0000313" key="4">
    <source>
        <dbReference type="Proteomes" id="UP000003448"/>
    </source>
</evidence>
<gene>
    <name evidence="3" type="ORF">MILUP08_43171</name>
</gene>
<feature type="region of interest" description="Disordered" evidence="1">
    <location>
        <begin position="87"/>
        <end position="135"/>
    </location>
</feature>
<comment type="caution">
    <text evidence="3">The sequence shown here is derived from an EMBL/GenBank/DDBJ whole genome shotgun (WGS) entry which is preliminary data.</text>
</comment>
<feature type="region of interest" description="Disordered" evidence="1">
    <location>
        <begin position="1"/>
        <end position="42"/>
    </location>
</feature>
<keyword evidence="2" id="KW-1133">Transmembrane helix</keyword>
<reference evidence="4" key="1">
    <citation type="journal article" date="2012" name="J. Bacteriol.">
        <title>Genome Sequence of Micromonospora lupini Lupac 08, Isolated from Root Nodules of Lupinus angustifolius.</title>
        <authorList>
            <person name="Alonso-Vega P."/>
            <person name="Normand P."/>
            <person name="Bacigalupe R."/>
            <person name="Pujic P."/>
            <person name="Lajus A."/>
            <person name="Vallenet D."/>
            <person name="Carro L."/>
            <person name="Coll P."/>
            <person name="Trujillo M.E."/>
        </authorList>
    </citation>
    <scope>NUCLEOTIDE SEQUENCE [LARGE SCALE GENOMIC DNA]</scope>
    <source>
        <strain evidence="4">Lupac 08</strain>
    </source>
</reference>
<name>I0L369_9ACTN</name>
<feature type="compositionally biased region" description="Basic and acidic residues" evidence="1">
    <location>
        <begin position="112"/>
        <end position="123"/>
    </location>
</feature>
<accession>I0L369</accession>
<proteinExistence type="predicted"/>
<keyword evidence="4" id="KW-1185">Reference proteome</keyword>
<feature type="compositionally biased region" description="Basic and acidic residues" evidence="1">
    <location>
        <begin position="89"/>
        <end position="103"/>
    </location>
</feature>
<dbReference type="AlphaFoldDB" id="I0L369"/>
<evidence type="ECO:0008006" key="5">
    <source>
        <dbReference type="Google" id="ProtNLM"/>
    </source>
</evidence>
<evidence type="ECO:0000256" key="2">
    <source>
        <dbReference type="SAM" id="Phobius"/>
    </source>
</evidence>
<feature type="transmembrane region" description="Helical" evidence="2">
    <location>
        <begin position="52"/>
        <end position="73"/>
    </location>
</feature>
<protein>
    <recommendedName>
        <fullName evidence="5">Cell wall-active antibiotics response LiaF-like C-terminal domain-containing protein</fullName>
    </recommendedName>
</protein>
<evidence type="ECO:0000256" key="1">
    <source>
        <dbReference type="SAM" id="MobiDB-lite"/>
    </source>
</evidence>
<dbReference type="STRING" id="1150864.MILUP08_43171"/>
<keyword evidence="2" id="KW-0472">Membrane</keyword>
<keyword evidence="2" id="KW-0812">Transmembrane</keyword>
<evidence type="ECO:0000313" key="3">
    <source>
        <dbReference type="EMBL" id="CCH18266.1"/>
    </source>
</evidence>
<sequence length="336" mass="34225">MAAVGDGTEDEAERESGRQPTHPAATRPVSETEPRQMGAEAAPGRWSVGARLLLAAAAVVLVLGAAAVAVIVADPYRLGQAYSGAPDGVHPDGVHPDGVHPDDVQPNGTRPDGTRPDGVHPDGTRPGAAAAAEQTMTTPLAGRQKATFVLADGLSSFDLRVADLGDDLYRISSPAGSGVAVRPVVQGETVRLGVVATGTSEGRAARVLLNERVAWLLHLEGGVGEQVLDLAQARLLGVDLVGGSARTDLILPAVNGGTTTVRLTGGAHQLDIRVPGTPPVRVRAGAGAGSVVVRGERWAGVAAGALLSTPGWDRSTDRLFLDLVAGAGTVTVTESR</sequence>
<organism evidence="3 4">
    <name type="scientific">Micromonospora lupini str. Lupac 08</name>
    <dbReference type="NCBI Taxonomy" id="1150864"/>
    <lineage>
        <taxon>Bacteria</taxon>
        <taxon>Bacillati</taxon>
        <taxon>Actinomycetota</taxon>
        <taxon>Actinomycetes</taxon>
        <taxon>Micromonosporales</taxon>
        <taxon>Micromonosporaceae</taxon>
        <taxon>Micromonospora</taxon>
    </lineage>
</organism>
<dbReference type="EMBL" id="CAIE01000025">
    <property type="protein sequence ID" value="CCH18266.1"/>
    <property type="molecule type" value="Genomic_DNA"/>
</dbReference>